<dbReference type="WBParaSite" id="jg9231">
    <property type="protein sequence ID" value="jg9231"/>
    <property type="gene ID" value="jg9231"/>
</dbReference>
<accession>A0A915ETW8</accession>
<evidence type="ECO:0000313" key="1">
    <source>
        <dbReference type="Proteomes" id="UP000887574"/>
    </source>
</evidence>
<sequence>MSFNFIRFHEICKDPFGMKNALQQWHLIPEEGQYFCPKCNIGILQLASHPSQPDGFRLNNASACRRQAGVYKGSALGPNNVPPRGGFLLN</sequence>
<keyword evidence="1" id="KW-1185">Reference proteome</keyword>
<organism evidence="1 2">
    <name type="scientific">Ditylenchus dipsaci</name>
    <dbReference type="NCBI Taxonomy" id="166011"/>
    <lineage>
        <taxon>Eukaryota</taxon>
        <taxon>Metazoa</taxon>
        <taxon>Ecdysozoa</taxon>
        <taxon>Nematoda</taxon>
        <taxon>Chromadorea</taxon>
        <taxon>Rhabditida</taxon>
        <taxon>Tylenchina</taxon>
        <taxon>Tylenchomorpha</taxon>
        <taxon>Sphaerularioidea</taxon>
        <taxon>Anguinidae</taxon>
        <taxon>Anguininae</taxon>
        <taxon>Ditylenchus</taxon>
    </lineage>
</organism>
<protein>
    <submittedName>
        <fullName evidence="2">Uncharacterized protein</fullName>
    </submittedName>
</protein>
<evidence type="ECO:0000313" key="2">
    <source>
        <dbReference type="WBParaSite" id="jg9231"/>
    </source>
</evidence>
<reference evidence="2" key="1">
    <citation type="submission" date="2022-11" db="UniProtKB">
        <authorList>
            <consortium name="WormBaseParasite"/>
        </authorList>
    </citation>
    <scope>IDENTIFICATION</scope>
</reference>
<dbReference type="Proteomes" id="UP000887574">
    <property type="component" value="Unplaced"/>
</dbReference>
<name>A0A915ETW8_9BILA</name>
<dbReference type="AlphaFoldDB" id="A0A915ETW8"/>
<proteinExistence type="predicted"/>